<dbReference type="AlphaFoldDB" id="A0A699ZXT2"/>
<feature type="compositionally biased region" description="Basic and acidic residues" evidence="1">
    <location>
        <begin position="87"/>
        <end position="96"/>
    </location>
</feature>
<dbReference type="EMBL" id="BLLF01001696">
    <property type="protein sequence ID" value="GFH20782.1"/>
    <property type="molecule type" value="Genomic_DNA"/>
</dbReference>
<gene>
    <name evidence="2" type="ORF">HaLaN_17960</name>
</gene>
<keyword evidence="3" id="KW-1185">Reference proteome</keyword>
<dbReference type="Proteomes" id="UP000485058">
    <property type="component" value="Unassembled WGS sequence"/>
</dbReference>
<protein>
    <submittedName>
        <fullName evidence="2">Uncharacterized protein</fullName>
    </submittedName>
</protein>
<evidence type="ECO:0000256" key="1">
    <source>
        <dbReference type="SAM" id="MobiDB-lite"/>
    </source>
</evidence>
<name>A0A699ZXT2_HAELA</name>
<comment type="caution">
    <text evidence="2">The sequence shown here is derived from an EMBL/GenBank/DDBJ whole genome shotgun (WGS) entry which is preliminary data.</text>
</comment>
<sequence>MVPKKARAGVIAGTVLAAVARAIALHWRRHKKPNTNAAPAILHSTDISEKAVADCSAPSSNQSSVYTIVASCEDQTAEGRGPQTAARQDDTAHPHDQQIQGLPACQDIAELKLRLTALQEIQQENARLQAFLCEHMAVSAKVGVCMSMCVHGSLWVAVQLVELQALMY</sequence>
<reference evidence="2 3" key="1">
    <citation type="submission" date="2020-02" db="EMBL/GenBank/DDBJ databases">
        <title>Draft genome sequence of Haematococcus lacustris strain NIES-144.</title>
        <authorList>
            <person name="Morimoto D."/>
            <person name="Nakagawa S."/>
            <person name="Yoshida T."/>
            <person name="Sawayama S."/>
        </authorList>
    </citation>
    <scope>NUCLEOTIDE SEQUENCE [LARGE SCALE GENOMIC DNA]</scope>
    <source>
        <strain evidence="2 3">NIES-144</strain>
    </source>
</reference>
<accession>A0A699ZXT2</accession>
<evidence type="ECO:0000313" key="3">
    <source>
        <dbReference type="Proteomes" id="UP000485058"/>
    </source>
</evidence>
<evidence type="ECO:0000313" key="2">
    <source>
        <dbReference type="EMBL" id="GFH20782.1"/>
    </source>
</evidence>
<organism evidence="2 3">
    <name type="scientific">Haematococcus lacustris</name>
    <name type="common">Green alga</name>
    <name type="synonym">Haematococcus pluvialis</name>
    <dbReference type="NCBI Taxonomy" id="44745"/>
    <lineage>
        <taxon>Eukaryota</taxon>
        <taxon>Viridiplantae</taxon>
        <taxon>Chlorophyta</taxon>
        <taxon>core chlorophytes</taxon>
        <taxon>Chlorophyceae</taxon>
        <taxon>CS clade</taxon>
        <taxon>Chlamydomonadales</taxon>
        <taxon>Haematococcaceae</taxon>
        <taxon>Haematococcus</taxon>
    </lineage>
</organism>
<feature type="region of interest" description="Disordered" evidence="1">
    <location>
        <begin position="76"/>
        <end position="96"/>
    </location>
</feature>
<proteinExistence type="predicted"/>